<feature type="compositionally biased region" description="Basic and acidic residues" evidence="3">
    <location>
        <begin position="74"/>
        <end position="93"/>
    </location>
</feature>
<accession>A0ABR0XIQ5</accession>
<name>A0ABR0XIQ5_REHGL</name>
<protein>
    <recommendedName>
        <fullName evidence="4">PRONE domain-containing protein</fullName>
    </recommendedName>
</protein>
<dbReference type="Proteomes" id="UP001318860">
    <property type="component" value="Unassembled WGS sequence"/>
</dbReference>
<gene>
    <name evidence="5" type="ORF">DH2020_006247</name>
</gene>
<sequence>MDDKSAIIPVTGKRKVDKDVTSKKEEIDEEEQKVVKKMKILGKVKKDVTEESKDKKIVADEAEGGKKKKKARKIVADEAEGGKKKKKASEDKKIVADEAEGGKKKKKARYKSLSEEVKICVGEGYGSENYTVGGGGAWIGVDRLAAEVEVSERGIQKSRSFHFRKMFDINPVRQGQNFVHENGNGREAMDEKIQSRNEGAAAAALIGTVLESIVPVSPLKKDGAASGISKKDKQVSTDMELMKERFSKLLLGEDMSGGGKGVSSALALSNAITNLAVLLDSKSESYCEPMSVERKARWKKEIDWLLSVTDYIVEFVPSQQKSKDGTNMEIMVTQQRRDLLLNIPALRKLDVMLLGILDNFVEEQEFKYVSRDADESEKGIQRNDKWWLPTVKVPPNGLSEESRQFLQKQKEAVNQVLKASMAINAQILSDMEIPDNYIESLPKNGRASLGESIYKSITVEFLIIAIPFDHGLVIEHKDVGLSILESYSRVLESLANTVMSRIQDVLYADSLAQDPSLAVVTWKQSMDSIPSPTLSSFPSPSEEAEKLSSAAETPTSMTLSDFMGWNLEPP</sequence>
<dbReference type="InterPro" id="IPR005512">
    <property type="entry name" value="PRONE_dom"/>
</dbReference>
<evidence type="ECO:0000313" key="5">
    <source>
        <dbReference type="EMBL" id="KAK6158933.1"/>
    </source>
</evidence>
<dbReference type="PROSITE" id="PS51334">
    <property type="entry name" value="PRONE"/>
    <property type="match status" value="1"/>
</dbReference>
<dbReference type="PANTHER" id="PTHR33101:SF10">
    <property type="entry name" value="ROP GUANINE NUCLEOTIDE EXCHANGE FACTOR 12"/>
    <property type="match status" value="1"/>
</dbReference>
<reference evidence="5 6" key="1">
    <citation type="journal article" date="2021" name="Comput. Struct. Biotechnol. J.">
        <title>De novo genome assembly of the potent medicinal plant Rehmannia glutinosa using nanopore technology.</title>
        <authorList>
            <person name="Ma L."/>
            <person name="Dong C."/>
            <person name="Song C."/>
            <person name="Wang X."/>
            <person name="Zheng X."/>
            <person name="Niu Y."/>
            <person name="Chen S."/>
            <person name="Feng W."/>
        </authorList>
    </citation>
    <scope>NUCLEOTIDE SEQUENCE [LARGE SCALE GENOMIC DNA]</scope>
    <source>
        <strain evidence="5">DH-2019</strain>
    </source>
</reference>
<dbReference type="Pfam" id="PF03759">
    <property type="entry name" value="PRONE"/>
    <property type="match status" value="2"/>
</dbReference>
<evidence type="ECO:0000256" key="1">
    <source>
        <dbReference type="ARBA" id="ARBA00022658"/>
    </source>
</evidence>
<evidence type="ECO:0000256" key="3">
    <source>
        <dbReference type="SAM" id="MobiDB-lite"/>
    </source>
</evidence>
<dbReference type="EMBL" id="JABTTQ020000004">
    <property type="protein sequence ID" value="KAK6158933.1"/>
    <property type="molecule type" value="Genomic_DNA"/>
</dbReference>
<evidence type="ECO:0000259" key="4">
    <source>
        <dbReference type="PROSITE" id="PS51334"/>
    </source>
</evidence>
<feature type="compositionally biased region" description="Low complexity" evidence="3">
    <location>
        <begin position="529"/>
        <end position="552"/>
    </location>
</feature>
<dbReference type="PANTHER" id="PTHR33101">
    <property type="entry name" value="ROP GUANINE NUCLEOTIDE EXCHANGE FACTOR 1"/>
    <property type="match status" value="1"/>
</dbReference>
<feature type="region of interest" description="Disordered" evidence="3">
    <location>
        <begin position="47"/>
        <end position="93"/>
    </location>
</feature>
<feature type="compositionally biased region" description="Basic and acidic residues" evidence="3">
    <location>
        <begin position="47"/>
        <end position="65"/>
    </location>
</feature>
<proteinExistence type="predicted"/>
<organism evidence="5 6">
    <name type="scientific">Rehmannia glutinosa</name>
    <name type="common">Chinese foxglove</name>
    <dbReference type="NCBI Taxonomy" id="99300"/>
    <lineage>
        <taxon>Eukaryota</taxon>
        <taxon>Viridiplantae</taxon>
        <taxon>Streptophyta</taxon>
        <taxon>Embryophyta</taxon>
        <taxon>Tracheophyta</taxon>
        <taxon>Spermatophyta</taxon>
        <taxon>Magnoliopsida</taxon>
        <taxon>eudicotyledons</taxon>
        <taxon>Gunneridae</taxon>
        <taxon>Pentapetalae</taxon>
        <taxon>asterids</taxon>
        <taxon>lamiids</taxon>
        <taxon>Lamiales</taxon>
        <taxon>Orobanchaceae</taxon>
        <taxon>Rehmannieae</taxon>
        <taxon>Rehmannia</taxon>
    </lineage>
</organism>
<keyword evidence="1 2" id="KW-0344">Guanine-nucleotide releasing factor</keyword>
<evidence type="ECO:0000256" key="2">
    <source>
        <dbReference type="PROSITE-ProRule" id="PRU00663"/>
    </source>
</evidence>
<keyword evidence="6" id="KW-1185">Reference proteome</keyword>
<dbReference type="InterPro" id="IPR038937">
    <property type="entry name" value="RopGEF"/>
</dbReference>
<feature type="domain" description="PRONE" evidence="4">
    <location>
        <begin position="229"/>
        <end position="519"/>
    </location>
</feature>
<evidence type="ECO:0000313" key="6">
    <source>
        <dbReference type="Proteomes" id="UP001318860"/>
    </source>
</evidence>
<comment type="caution">
    <text evidence="5">The sequence shown here is derived from an EMBL/GenBank/DDBJ whole genome shotgun (WGS) entry which is preliminary data.</text>
</comment>
<dbReference type="Gene3D" id="1.20.58.2010">
    <property type="entry name" value="PRONE domain, subdomain 1"/>
    <property type="match status" value="2"/>
</dbReference>
<feature type="region of interest" description="Disordered" evidence="3">
    <location>
        <begin position="529"/>
        <end position="570"/>
    </location>
</feature>